<protein>
    <recommendedName>
        <fullName evidence="2">Rhamnogalacturonase A/B/Epimerase-like pectate lyase domain-containing protein</fullName>
    </recommendedName>
</protein>
<dbReference type="InterPro" id="IPR012334">
    <property type="entry name" value="Pectin_lyas_fold"/>
</dbReference>
<dbReference type="InterPro" id="IPR011050">
    <property type="entry name" value="Pectin_lyase_fold/virulence"/>
</dbReference>
<dbReference type="Proteomes" id="UP001174909">
    <property type="component" value="Unassembled WGS sequence"/>
</dbReference>
<dbReference type="InterPro" id="IPR024535">
    <property type="entry name" value="RHGA/B-epi-like_pectate_lyase"/>
</dbReference>
<keyword evidence="1" id="KW-0732">Signal</keyword>
<comment type="caution">
    <text evidence="3">The sequence shown here is derived from an EMBL/GenBank/DDBJ whole genome shotgun (WGS) entry which is preliminary data.</text>
</comment>
<sequence>MASVYGFLTCLLLLLWNTNPAFGLSRTQAGRQPSPRAENLRPRRDVWANYQAMYPTAATSGAHQHNIYGTSANFSIFNVLDFGAVGDGKTDDFKAFQNALNAAATGGIVFVPPGQFAFLQNSTLTVPRGATLQGTYSTVPSHGVHDGSKPDVGSVLLPSGGRGSEDGCFIELSEDTTVAGLTIFYPDQLPQQVPQPYPWSLCLHGNNAAVTDIECLNCWNAVRAVAAARHYIARIQGQPINTGIYVDETYDIGRVEDVHWNPWYASDVTFMSWQLLHGRAFVFARTDWEYVLNTFAFGYAIGYHFIASKEGSCNGNFLGIGADMAANASVQVDASDPMGILITNGEFTAFVDPQFGTQYADSTQVVITAANKGAVSFSNSAFWGPANQIAKISGSGTTSFADCIFNKWDHDKKGNSAIEVENATGSLLVRGCDFQYPASQVDLGSTLKKAVITGNIISGSTNITGKALNTQIGMNADDNPS</sequence>
<feature type="domain" description="Rhamnogalacturonase A/B/Epimerase-like pectate lyase" evidence="2">
    <location>
        <begin position="76"/>
        <end position="139"/>
    </location>
</feature>
<accession>A0AA35WFL9</accession>
<dbReference type="AlphaFoldDB" id="A0AA35WFL9"/>
<name>A0AA35WFL9_GEOBA</name>
<dbReference type="EMBL" id="CASHTH010001699">
    <property type="protein sequence ID" value="CAI8018639.1"/>
    <property type="molecule type" value="Genomic_DNA"/>
</dbReference>
<keyword evidence="4" id="KW-1185">Reference proteome</keyword>
<proteinExistence type="predicted"/>
<evidence type="ECO:0000313" key="3">
    <source>
        <dbReference type="EMBL" id="CAI8018639.1"/>
    </source>
</evidence>
<reference evidence="3" key="1">
    <citation type="submission" date="2023-03" db="EMBL/GenBank/DDBJ databases">
        <authorList>
            <person name="Steffen K."/>
            <person name="Cardenas P."/>
        </authorList>
    </citation>
    <scope>NUCLEOTIDE SEQUENCE</scope>
</reference>
<evidence type="ECO:0000256" key="1">
    <source>
        <dbReference type="SAM" id="SignalP"/>
    </source>
</evidence>
<evidence type="ECO:0000259" key="2">
    <source>
        <dbReference type="Pfam" id="PF12708"/>
    </source>
</evidence>
<dbReference type="Pfam" id="PF12708">
    <property type="entry name" value="Pect-lyase_RHGA_epim"/>
    <property type="match status" value="1"/>
</dbReference>
<gene>
    <name evidence="3" type="ORF">GBAR_LOCUS11286</name>
</gene>
<feature type="signal peptide" evidence="1">
    <location>
        <begin position="1"/>
        <end position="23"/>
    </location>
</feature>
<dbReference type="Gene3D" id="2.160.20.10">
    <property type="entry name" value="Single-stranded right-handed beta-helix, Pectin lyase-like"/>
    <property type="match status" value="1"/>
</dbReference>
<dbReference type="SUPFAM" id="SSF51126">
    <property type="entry name" value="Pectin lyase-like"/>
    <property type="match status" value="1"/>
</dbReference>
<evidence type="ECO:0000313" key="4">
    <source>
        <dbReference type="Proteomes" id="UP001174909"/>
    </source>
</evidence>
<feature type="chain" id="PRO_5041253110" description="Rhamnogalacturonase A/B/Epimerase-like pectate lyase domain-containing protein" evidence="1">
    <location>
        <begin position="24"/>
        <end position="481"/>
    </location>
</feature>
<organism evidence="3 4">
    <name type="scientific">Geodia barretti</name>
    <name type="common">Barrett's horny sponge</name>
    <dbReference type="NCBI Taxonomy" id="519541"/>
    <lineage>
        <taxon>Eukaryota</taxon>
        <taxon>Metazoa</taxon>
        <taxon>Porifera</taxon>
        <taxon>Demospongiae</taxon>
        <taxon>Heteroscleromorpha</taxon>
        <taxon>Tetractinellida</taxon>
        <taxon>Astrophorina</taxon>
        <taxon>Geodiidae</taxon>
        <taxon>Geodia</taxon>
    </lineage>
</organism>